<keyword evidence="1" id="KW-0808">Transferase</keyword>
<evidence type="ECO:0000313" key="1">
    <source>
        <dbReference type="EMBL" id="KAJ7944155.1"/>
    </source>
</evidence>
<reference evidence="1" key="1">
    <citation type="journal article" date="2023" name="Science">
        <title>Elucidation of the pathway for biosynthesis of saponin adjuvants from the soapbark tree.</title>
        <authorList>
            <person name="Reed J."/>
            <person name="Orme A."/>
            <person name="El-Demerdash A."/>
            <person name="Owen C."/>
            <person name="Martin L.B.B."/>
            <person name="Misra R.C."/>
            <person name="Kikuchi S."/>
            <person name="Rejzek M."/>
            <person name="Martin A.C."/>
            <person name="Harkess A."/>
            <person name="Leebens-Mack J."/>
            <person name="Louveau T."/>
            <person name="Stephenson M.J."/>
            <person name="Osbourn A."/>
        </authorList>
    </citation>
    <scope>NUCLEOTIDE SEQUENCE</scope>
    <source>
        <strain evidence="1">S10</strain>
    </source>
</reference>
<dbReference type="Proteomes" id="UP001163823">
    <property type="component" value="Chromosome 14"/>
</dbReference>
<evidence type="ECO:0000313" key="2">
    <source>
        <dbReference type="Proteomes" id="UP001163823"/>
    </source>
</evidence>
<dbReference type="AlphaFoldDB" id="A0AAD7KSI4"/>
<dbReference type="GO" id="GO:0032259">
    <property type="term" value="P:methylation"/>
    <property type="evidence" value="ECO:0007669"/>
    <property type="project" value="UniProtKB-KW"/>
</dbReference>
<dbReference type="EMBL" id="JARAOO010000014">
    <property type="protein sequence ID" value="KAJ7944155.1"/>
    <property type="molecule type" value="Genomic_DNA"/>
</dbReference>
<protein>
    <submittedName>
        <fullName evidence="1">S-adenosyl-L-methionine-dependent methyltransferase superfamily protein</fullName>
    </submittedName>
</protein>
<name>A0AAD7KSI4_QUISA</name>
<sequence length="70" mass="7797">MVQVSNLPLPEAFLVFLEANGLDPVLHTAIDSTPRYMRLKPGCEVICKRLKLRSSARECELVARVLLSST</sequence>
<dbReference type="KEGG" id="qsa:O6P43_033601"/>
<accession>A0AAD7KSI4</accession>
<gene>
    <name evidence="1" type="ORF">O6P43_033601</name>
</gene>
<keyword evidence="2" id="KW-1185">Reference proteome</keyword>
<organism evidence="1 2">
    <name type="scientific">Quillaja saponaria</name>
    <name type="common">Soap bark tree</name>
    <dbReference type="NCBI Taxonomy" id="32244"/>
    <lineage>
        <taxon>Eukaryota</taxon>
        <taxon>Viridiplantae</taxon>
        <taxon>Streptophyta</taxon>
        <taxon>Embryophyta</taxon>
        <taxon>Tracheophyta</taxon>
        <taxon>Spermatophyta</taxon>
        <taxon>Magnoliopsida</taxon>
        <taxon>eudicotyledons</taxon>
        <taxon>Gunneridae</taxon>
        <taxon>Pentapetalae</taxon>
        <taxon>rosids</taxon>
        <taxon>fabids</taxon>
        <taxon>Fabales</taxon>
        <taxon>Quillajaceae</taxon>
        <taxon>Quillaja</taxon>
    </lineage>
</organism>
<keyword evidence="1" id="KW-0489">Methyltransferase</keyword>
<proteinExistence type="predicted"/>
<dbReference type="GO" id="GO:0008168">
    <property type="term" value="F:methyltransferase activity"/>
    <property type="evidence" value="ECO:0007669"/>
    <property type="project" value="UniProtKB-KW"/>
</dbReference>
<comment type="caution">
    <text evidence="1">The sequence shown here is derived from an EMBL/GenBank/DDBJ whole genome shotgun (WGS) entry which is preliminary data.</text>
</comment>